<accession>A0AA97NQ24</accession>
<feature type="region of interest" description="Disordered" evidence="1">
    <location>
        <begin position="242"/>
        <end position="287"/>
    </location>
</feature>
<feature type="compositionally biased region" description="Basic and acidic residues" evidence="1">
    <location>
        <begin position="212"/>
        <end position="228"/>
    </location>
</feature>
<reference evidence="2" key="1">
    <citation type="journal article" date="2012" name="PLoS Genet.">
        <title>Comparative analysis of the genomes of two field isolates of the rice blast fungus Magnaporthe oryzae.</title>
        <authorList>
            <person name="Xue M."/>
            <person name="Yang J."/>
            <person name="Li Z."/>
            <person name="Hu S."/>
            <person name="Yao N."/>
            <person name="Dean R.A."/>
            <person name="Zhao W."/>
            <person name="Shen M."/>
            <person name="Zhang H."/>
            <person name="Li C."/>
            <person name="Liu L."/>
            <person name="Cao L."/>
            <person name="Xu X."/>
            <person name="Xing Y."/>
            <person name="Hsiang T."/>
            <person name="Zhang Z."/>
            <person name="Xu J.R."/>
            <person name="Peng Y.L."/>
        </authorList>
    </citation>
    <scope>NUCLEOTIDE SEQUENCE</scope>
    <source>
        <strain evidence="2">Y34</strain>
    </source>
</reference>
<dbReference type="AlphaFoldDB" id="A0AA97NQ24"/>
<evidence type="ECO:0000313" key="2">
    <source>
        <dbReference type="EMBL" id="ELQ34206.1"/>
    </source>
</evidence>
<evidence type="ECO:0000256" key="1">
    <source>
        <dbReference type="SAM" id="MobiDB-lite"/>
    </source>
</evidence>
<feature type="compositionally biased region" description="Basic and acidic residues" evidence="1">
    <location>
        <begin position="179"/>
        <end position="188"/>
    </location>
</feature>
<feature type="region of interest" description="Disordered" evidence="1">
    <location>
        <begin position="137"/>
        <end position="228"/>
    </location>
</feature>
<feature type="compositionally biased region" description="Basic residues" evidence="1">
    <location>
        <begin position="146"/>
        <end position="156"/>
    </location>
</feature>
<feature type="compositionally biased region" description="Basic residues" evidence="1">
    <location>
        <begin position="190"/>
        <end position="199"/>
    </location>
</feature>
<organism evidence="2">
    <name type="scientific">Pyricularia oryzae (strain Y34)</name>
    <name type="common">Rice blast fungus</name>
    <name type="synonym">Magnaporthe oryzae</name>
    <dbReference type="NCBI Taxonomy" id="1143189"/>
    <lineage>
        <taxon>Eukaryota</taxon>
        <taxon>Fungi</taxon>
        <taxon>Dikarya</taxon>
        <taxon>Ascomycota</taxon>
        <taxon>Pezizomycotina</taxon>
        <taxon>Sordariomycetes</taxon>
        <taxon>Sordariomycetidae</taxon>
        <taxon>Magnaporthales</taxon>
        <taxon>Pyriculariaceae</taxon>
        <taxon>Pyricularia</taxon>
    </lineage>
</organism>
<feature type="compositionally biased region" description="Polar residues" evidence="1">
    <location>
        <begin position="272"/>
        <end position="287"/>
    </location>
</feature>
<protein>
    <submittedName>
        <fullName evidence="2">Uncharacterized protein</fullName>
    </submittedName>
</protein>
<feature type="region of interest" description="Disordered" evidence="1">
    <location>
        <begin position="59"/>
        <end position="81"/>
    </location>
</feature>
<dbReference type="EMBL" id="JH793645">
    <property type="protein sequence ID" value="ELQ34206.1"/>
    <property type="molecule type" value="Genomic_DNA"/>
</dbReference>
<name>A0AA97NQ24_PYRO3</name>
<gene>
    <name evidence="2" type="ORF">OOU_Y34scaffold00788g1</name>
</gene>
<sequence length="287" mass="32991">MAQTLNCFNPLYFTLRTGYPDTLIVTGDNVDGGTSWVQKRSDYTDFPIVYPSTLFDDNKYKESSSSSDPSRGYYKRPEETPKQIAEGFNRYNSLNKKALEALMRGVEKGPERDAKIAKMLRTKKDLTEDEKIDWMSKDQKNAAKAQKPKRKTKFWKRSGDKKYKASSSSSDPFRGYYEPPEKTKEQIAKRSNRPNSSRRKVIEALMGDNESGPERDAKLAEMDRERKDLTGDEKIDWISFYGRGPQETQEEKVARRTRLTSSDERLLKNGVFGTSETANQNDNPQKN</sequence>
<dbReference type="Proteomes" id="UP000011086">
    <property type="component" value="Unassembled WGS sequence"/>
</dbReference>
<proteinExistence type="predicted"/>